<dbReference type="eggNOG" id="COG1573">
    <property type="taxonomic scope" value="Bacteria"/>
</dbReference>
<dbReference type="InterPro" id="IPR036895">
    <property type="entry name" value="Uracil-DNA_glycosylase-like_sf"/>
</dbReference>
<name>A0A024QIX1_9BACI</name>
<dbReference type="OrthoDB" id="2989448at2"/>
<gene>
    <name evidence="1" type="ORF">BN990_04280</name>
</gene>
<dbReference type="Proteomes" id="UP000028875">
    <property type="component" value="Unassembled WGS sequence"/>
</dbReference>
<protein>
    <submittedName>
        <fullName evidence="1">Uracil-DNA glycosylase family domain protein</fullName>
    </submittedName>
</protein>
<dbReference type="STRING" id="1462526.BN990_04280"/>
<dbReference type="RefSeq" id="WP_038246900.1">
    <property type="nucleotide sequence ID" value="NZ_BNER01000008.1"/>
</dbReference>
<dbReference type="AlphaFoldDB" id="A0A024QIX1"/>
<dbReference type="EMBL" id="CCDP010000003">
    <property type="protein sequence ID" value="CDQ41901.1"/>
    <property type="molecule type" value="Genomic_DNA"/>
</dbReference>
<accession>A0A024QIX1</accession>
<reference evidence="1 2" key="1">
    <citation type="submission" date="2014-03" db="EMBL/GenBank/DDBJ databases">
        <authorList>
            <person name="Urmite Genomes U."/>
        </authorList>
    </citation>
    <scope>NUCLEOTIDE SEQUENCE [LARGE SCALE GENOMIC DNA]</scope>
    <source>
        <strain evidence="1 2">Vm-5</strain>
    </source>
</reference>
<dbReference type="SUPFAM" id="SSF52141">
    <property type="entry name" value="Uracil-DNA glycosylase-like"/>
    <property type="match status" value="1"/>
</dbReference>
<evidence type="ECO:0000313" key="2">
    <source>
        <dbReference type="Proteomes" id="UP000028875"/>
    </source>
</evidence>
<evidence type="ECO:0000313" key="1">
    <source>
        <dbReference type="EMBL" id="CDQ41901.1"/>
    </source>
</evidence>
<reference evidence="2" key="2">
    <citation type="submission" date="2014-05" db="EMBL/GenBank/DDBJ databases">
        <title>Draft genome sequence of Virgibacillus massiliensis Vm-5.</title>
        <authorList>
            <person name="Khelaifia S."/>
            <person name="Croce O."/>
            <person name="Lagier J.C."/>
            <person name="Raoult D."/>
        </authorList>
    </citation>
    <scope>NUCLEOTIDE SEQUENCE [LARGE SCALE GENOMIC DNA]</scope>
    <source>
        <strain evidence="2">Vm-5</strain>
    </source>
</reference>
<proteinExistence type="predicted"/>
<dbReference type="Gene3D" id="3.40.470.10">
    <property type="entry name" value="Uracil-DNA glycosylase-like domain"/>
    <property type="match status" value="1"/>
</dbReference>
<comment type="caution">
    <text evidence="1">The sequence shown here is derived from an EMBL/GenBank/DDBJ whole genome shotgun (WGS) entry which is preliminary data.</text>
</comment>
<keyword evidence="2" id="KW-1185">Reference proteome</keyword>
<sequence>MKDEIPFDMNDVDPIYFNPKYYDYEPSYTTLHNGTSHFHLRTSILTCETCGMYLSNEPLPLNNMNATLMIIGESPTDVQFETSNGEILATALKQVHVNFDDIYLTAARKSVETQRVCDHHLSSELIVVHPLMIIALGYEVGAAITDHVQAPGQGFTLSNGSDLLVTNSLSEILQSPSLYQPFINHLQIACNQWEIRKQQRSLSYERV</sequence>
<organism evidence="1 2">
    <name type="scientific">Virgibacillus massiliensis</name>
    <dbReference type="NCBI Taxonomy" id="1462526"/>
    <lineage>
        <taxon>Bacteria</taxon>
        <taxon>Bacillati</taxon>
        <taxon>Bacillota</taxon>
        <taxon>Bacilli</taxon>
        <taxon>Bacillales</taxon>
        <taxon>Bacillaceae</taxon>
        <taxon>Virgibacillus</taxon>
    </lineage>
</organism>